<sequence>MLHQQYVWPTLYEQLRDAIRKWWEAHFATQRQPDSGHPKYSLMGFTWAFKGARPSPRRAPDVVEAQADWWLESKAFFDGHIREPPPIPPPINQHRLDC</sequence>
<dbReference type="Proteomes" id="UP001151760">
    <property type="component" value="Unassembled WGS sequence"/>
</dbReference>
<name>A0ABQ5E3N9_9ASTR</name>
<comment type="caution">
    <text evidence="1">The sequence shown here is derived from an EMBL/GenBank/DDBJ whole genome shotgun (WGS) entry which is preliminary data.</text>
</comment>
<reference evidence="1" key="1">
    <citation type="journal article" date="2022" name="Int. J. Mol. Sci.">
        <title>Draft Genome of Tanacetum Coccineum: Genomic Comparison of Closely Related Tanacetum-Family Plants.</title>
        <authorList>
            <person name="Yamashiro T."/>
            <person name="Shiraishi A."/>
            <person name="Nakayama K."/>
            <person name="Satake H."/>
        </authorList>
    </citation>
    <scope>NUCLEOTIDE SEQUENCE</scope>
</reference>
<reference evidence="1" key="2">
    <citation type="submission" date="2022-01" db="EMBL/GenBank/DDBJ databases">
        <authorList>
            <person name="Yamashiro T."/>
            <person name="Shiraishi A."/>
            <person name="Satake H."/>
            <person name="Nakayama K."/>
        </authorList>
    </citation>
    <scope>NUCLEOTIDE SEQUENCE</scope>
</reference>
<keyword evidence="2" id="KW-1185">Reference proteome</keyword>
<evidence type="ECO:0000313" key="2">
    <source>
        <dbReference type="Proteomes" id="UP001151760"/>
    </source>
</evidence>
<proteinExistence type="predicted"/>
<dbReference type="EMBL" id="BQNB010015777">
    <property type="protein sequence ID" value="GJT44004.1"/>
    <property type="molecule type" value="Genomic_DNA"/>
</dbReference>
<protein>
    <submittedName>
        <fullName evidence="1">Uncharacterized protein</fullName>
    </submittedName>
</protein>
<organism evidence="1 2">
    <name type="scientific">Tanacetum coccineum</name>
    <dbReference type="NCBI Taxonomy" id="301880"/>
    <lineage>
        <taxon>Eukaryota</taxon>
        <taxon>Viridiplantae</taxon>
        <taxon>Streptophyta</taxon>
        <taxon>Embryophyta</taxon>
        <taxon>Tracheophyta</taxon>
        <taxon>Spermatophyta</taxon>
        <taxon>Magnoliopsida</taxon>
        <taxon>eudicotyledons</taxon>
        <taxon>Gunneridae</taxon>
        <taxon>Pentapetalae</taxon>
        <taxon>asterids</taxon>
        <taxon>campanulids</taxon>
        <taxon>Asterales</taxon>
        <taxon>Asteraceae</taxon>
        <taxon>Asteroideae</taxon>
        <taxon>Anthemideae</taxon>
        <taxon>Anthemidinae</taxon>
        <taxon>Tanacetum</taxon>
    </lineage>
</organism>
<accession>A0ABQ5E3N9</accession>
<evidence type="ECO:0000313" key="1">
    <source>
        <dbReference type="EMBL" id="GJT44004.1"/>
    </source>
</evidence>
<gene>
    <name evidence="1" type="ORF">Tco_0952719</name>
</gene>